<dbReference type="InterPro" id="IPR036390">
    <property type="entry name" value="WH_DNA-bd_sf"/>
</dbReference>
<dbReference type="PANTHER" id="PTHR12585">
    <property type="entry name" value="SCC1 / RAD21 FAMILY MEMBER"/>
    <property type="match status" value="1"/>
</dbReference>
<reference evidence="7 8" key="1">
    <citation type="submission" date="2024-01" db="EMBL/GenBank/DDBJ databases">
        <title>Comparative genomics of Cryptococcus and Kwoniella reveals pathogenesis evolution and contrasting modes of karyotype evolution via chromosome fusion or intercentromeric recombination.</title>
        <authorList>
            <person name="Coelho M.A."/>
            <person name="David-Palma M."/>
            <person name="Shea T."/>
            <person name="Bowers K."/>
            <person name="McGinley-Smith S."/>
            <person name="Mohammad A.W."/>
            <person name="Gnirke A."/>
            <person name="Yurkov A.M."/>
            <person name="Nowrousian M."/>
            <person name="Sun S."/>
            <person name="Cuomo C.A."/>
            <person name="Heitman J."/>
        </authorList>
    </citation>
    <scope>NUCLEOTIDE SEQUENCE [LARGE SCALE GENOMIC DNA]</scope>
    <source>
        <strain evidence="7 8">CBS 6074</strain>
    </source>
</reference>
<evidence type="ECO:0000259" key="6">
    <source>
        <dbReference type="Pfam" id="PF04825"/>
    </source>
</evidence>
<dbReference type="GO" id="GO:0007062">
    <property type="term" value="P:sister chromatid cohesion"/>
    <property type="evidence" value="ECO:0007669"/>
    <property type="project" value="InterPro"/>
</dbReference>
<feature type="region of interest" description="Disordered" evidence="4">
    <location>
        <begin position="493"/>
        <end position="576"/>
    </location>
</feature>
<dbReference type="InterPro" id="IPR023093">
    <property type="entry name" value="ScpA-like_C"/>
</dbReference>
<evidence type="ECO:0000259" key="5">
    <source>
        <dbReference type="Pfam" id="PF04824"/>
    </source>
</evidence>
<feature type="compositionally biased region" description="Acidic residues" evidence="4">
    <location>
        <begin position="171"/>
        <end position="188"/>
    </location>
</feature>
<evidence type="ECO:0008006" key="9">
    <source>
        <dbReference type="Google" id="ProtNLM"/>
    </source>
</evidence>
<evidence type="ECO:0000313" key="7">
    <source>
        <dbReference type="EMBL" id="WWC91869.1"/>
    </source>
</evidence>
<dbReference type="Pfam" id="PF04825">
    <property type="entry name" value="Rad21_Rec8_N"/>
    <property type="match status" value="1"/>
</dbReference>
<proteinExistence type="inferred from homology"/>
<dbReference type="EMBL" id="CP144106">
    <property type="protein sequence ID" value="WWC91869.1"/>
    <property type="molecule type" value="Genomic_DNA"/>
</dbReference>
<dbReference type="InterPro" id="IPR006909">
    <property type="entry name" value="Rad21/Rec8_C_eu"/>
</dbReference>
<name>A0AAX4K430_9TREE</name>
<feature type="domain" description="Rad21/Rec8-like protein C-terminal eukaryotic" evidence="5">
    <location>
        <begin position="645"/>
        <end position="691"/>
    </location>
</feature>
<dbReference type="GO" id="GO:0006302">
    <property type="term" value="P:double-strand break repair"/>
    <property type="evidence" value="ECO:0007669"/>
    <property type="project" value="TreeGrafter"/>
</dbReference>
<dbReference type="Proteomes" id="UP001355207">
    <property type="component" value="Chromosome 9"/>
</dbReference>
<evidence type="ECO:0000256" key="4">
    <source>
        <dbReference type="SAM" id="MobiDB-lite"/>
    </source>
</evidence>
<gene>
    <name evidence="7" type="ORF">L201_006816</name>
</gene>
<protein>
    <recommendedName>
        <fullName evidence="9">Rad21/Rec8-like protein N-terminal domain-containing protein</fullName>
    </recommendedName>
</protein>
<dbReference type="Gene3D" id="1.10.10.580">
    <property type="entry name" value="Structural maintenance of chromosome 1. Chain E"/>
    <property type="match status" value="1"/>
</dbReference>
<evidence type="ECO:0000256" key="3">
    <source>
        <dbReference type="ARBA" id="ARBA00023242"/>
    </source>
</evidence>
<evidence type="ECO:0000313" key="8">
    <source>
        <dbReference type="Proteomes" id="UP001355207"/>
    </source>
</evidence>
<comment type="similarity">
    <text evidence="2">Belongs to the rad21 family.</text>
</comment>
<feature type="region of interest" description="Disordered" evidence="4">
    <location>
        <begin position="282"/>
        <end position="321"/>
    </location>
</feature>
<dbReference type="InterPro" id="IPR006910">
    <property type="entry name" value="Rad21_Rec8_N"/>
</dbReference>
<evidence type="ECO:0000256" key="1">
    <source>
        <dbReference type="ARBA" id="ARBA00004123"/>
    </source>
</evidence>
<organism evidence="7 8">
    <name type="scientific">Kwoniella dendrophila CBS 6074</name>
    <dbReference type="NCBI Taxonomy" id="1295534"/>
    <lineage>
        <taxon>Eukaryota</taxon>
        <taxon>Fungi</taxon>
        <taxon>Dikarya</taxon>
        <taxon>Basidiomycota</taxon>
        <taxon>Agaricomycotina</taxon>
        <taxon>Tremellomycetes</taxon>
        <taxon>Tremellales</taxon>
        <taxon>Cryptococcaceae</taxon>
        <taxon>Kwoniella</taxon>
    </lineage>
</organism>
<feature type="region of interest" description="Disordered" evidence="4">
    <location>
        <begin position="156"/>
        <end position="226"/>
    </location>
</feature>
<feature type="region of interest" description="Disordered" evidence="4">
    <location>
        <begin position="439"/>
        <end position="458"/>
    </location>
</feature>
<feature type="compositionally biased region" description="Basic and acidic residues" evidence="4">
    <location>
        <begin position="439"/>
        <end position="448"/>
    </location>
</feature>
<accession>A0AAX4K430</accession>
<evidence type="ECO:0000256" key="2">
    <source>
        <dbReference type="ARBA" id="ARBA00009870"/>
    </source>
</evidence>
<dbReference type="Pfam" id="PF04824">
    <property type="entry name" value="Rad21_Rec8"/>
    <property type="match status" value="1"/>
</dbReference>
<dbReference type="PANTHER" id="PTHR12585:SF51">
    <property type="entry name" value="MEIOTIC RECOMBINATION PROTEIN REC8"/>
    <property type="match status" value="1"/>
</dbReference>
<dbReference type="RefSeq" id="XP_066078631.1">
    <property type="nucleotide sequence ID" value="XM_066222534.1"/>
</dbReference>
<dbReference type="GO" id="GO:0008278">
    <property type="term" value="C:cohesin complex"/>
    <property type="evidence" value="ECO:0007669"/>
    <property type="project" value="InterPro"/>
</dbReference>
<keyword evidence="3" id="KW-0539">Nucleus</keyword>
<dbReference type="SUPFAM" id="SSF46785">
    <property type="entry name" value="Winged helix' DNA-binding domain"/>
    <property type="match status" value="1"/>
</dbReference>
<comment type="subcellular location">
    <subcellularLocation>
        <location evidence="1">Nucleus</location>
    </subcellularLocation>
</comment>
<dbReference type="GO" id="GO:0003682">
    <property type="term" value="F:chromatin binding"/>
    <property type="evidence" value="ECO:0007669"/>
    <property type="project" value="TreeGrafter"/>
</dbReference>
<sequence length="697" mass="76734">MFYSEELLTNKNGTFGIIWLAATLGPKNKKISKKQLTSIDLAKTCDLIAEPPEPMALRLSGALLMGVTRVYTQNYEIFYSDVTNFHSNLRRSIATDFATTSTNTGGTTTLDLPGGGRSRLDQITFADTGLDLEMGLNWHFHHIDWNNPLSVGRKRRSSSVLSSQATKQSDEDSDEEDDVEADEEDDQSEMGRNAKRKKVSSSPAVGIITRTRNSIHHPSEPTGGALYAGIDMQVGEIDLELGLDMDGGEGNDSFSSPSGRGFEFPTDEADTGMILEGGDLAMPSRQPSVAPEGEVAPPGLDLDKEGRHRSRSKERVASENGSIEVVEQQLEATKKKKKAKKVKKAFLDPSIELTPAEEQRASKKYLNDMGRERKAITSKAQEKAIATKATHLVDGLGGLDFLNPAMNDFFSTFTRVDKFKWESELAVNRDELNRMSHDQLEGQGHEADPPALAGEGRGEFPDTTTDVYQEFEVPIQEMSNSVRQGSIGVDPEYARRASQASQQALPWEDRSRSGTPGFPDIGDTSVSPNSLRLSLMTPQEAKLRSRSIPGSSAGPASRGPARHRSSSLMSDIPDNDPLLLVQGDDIELPEYENEFQLESLPPSQKTRLADLPAAFRPETLATLEKQCRDFFSYIERKMLNSSLDEIDFEDLAPEESTKHVASLAFYDCLTLATKKILTVNQEEPWGTIKVKFAVGSF</sequence>
<dbReference type="AlphaFoldDB" id="A0AAX4K430"/>
<keyword evidence="8" id="KW-1185">Reference proteome</keyword>
<feature type="compositionally biased region" description="Polar residues" evidence="4">
    <location>
        <begin position="158"/>
        <end position="167"/>
    </location>
</feature>
<dbReference type="InterPro" id="IPR039781">
    <property type="entry name" value="Rad21/Rec8-like"/>
</dbReference>
<feature type="domain" description="Rad21/Rec8-like protein N-terminal" evidence="6">
    <location>
        <begin position="1"/>
        <end position="96"/>
    </location>
</feature>
<dbReference type="GO" id="GO:0005634">
    <property type="term" value="C:nucleus"/>
    <property type="evidence" value="ECO:0007669"/>
    <property type="project" value="UniProtKB-SubCell"/>
</dbReference>
<dbReference type="GeneID" id="91097485"/>